<proteinExistence type="predicted"/>
<accession>A0AB39CE54</accession>
<name>A0AB39CE54_9VIRU</name>
<dbReference type="EMBL" id="PQ015379">
    <property type="protein sequence ID" value="XDJ15105.1"/>
    <property type="molecule type" value="Genomic_DNA"/>
</dbReference>
<reference evidence="1" key="1">
    <citation type="submission" date="2024-07" db="EMBL/GenBank/DDBJ databases">
        <authorList>
            <person name="Bringhurst R.M."/>
            <person name="Homer T.E."/>
        </authorList>
    </citation>
    <scope>NUCLEOTIDE SEQUENCE</scope>
</reference>
<sequence length="406" mass="45418">MSNTTKFDAVLNALSAFEQGMAELTLKSKKGIIASLETISSESTVLINQGSLPPGTKSTLLKIRKVVKETADGLRNDIFQNLTPVRKIAHDHVGTLHAALVQQLDGGLSADQKEQVRSSYVSDEDKAQEIERLIKAFDPGTLLVAGVKRPLNDALTDVSEFLDRHFTLSQLRSIRPYLPEETAGGEPKKDPDCKWNQITYPEILAADVNDPKGKARLSSLKRELVQKHDDELAELSESYKELVRRLPKQLRGPFSMVYYPVVPIFQDIAAYKNPTRLENAGLSVKRIGDHFLVLENQMLLCVDLDRIGVKGSLRLTRDGQRMKTVKNSSELEQEIIKIVGLVNETAKHTGTKLAIASDTIVRNPNNSRIALVWLIDEKVRRNLSNLLNNTKVTWDIPRHKMTDTKD</sequence>
<organism evidence="1">
    <name type="scientific">Pseudomonas phage HRDY3</name>
    <dbReference type="NCBI Taxonomy" id="3236930"/>
    <lineage>
        <taxon>Viruses</taxon>
    </lineage>
</organism>
<protein>
    <submittedName>
        <fullName evidence="1">Uncharacterized protein</fullName>
    </submittedName>
</protein>
<evidence type="ECO:0000313" key="1">
    <source>
        <dbReference type="EMBL" id="XDJ15105.1"/>
    </source>
</evidence>